<evidence type="ECO:0000256" key="1">
    <source>
        <dbReference type="ARBA" id="ARBA00005614"/>
    </source>
</evidence>
<dbReference type="PROSITE" id="PS51160">
    <property type="entry name" value="ACYLPHOSPHATASE_3"/>
    <property type="match status" value="1"/>
</dbReference>
<evidence type="ECO:0000313" key="10">
    <source>
        <dbReference type="Proteomes" id="UP001156873"/>
    </source>
</evidence>
<name>A0ABT6JSR9_9GAMM</name>
<evidence type="ECO:0000259" key="8">
    <source>
        <dbReference type="PROSITE" id="PS51160"/>
    </source>
</evidence>
<evidence type="ECO:0000256" key="4">
    <source>
        <dbReference type="ARBA" id="ARBA00047645"/>
    </source>
</evidence>
<feature type="domain" description="Acylphosphatase-like" evidence="8">
    <location>
        <begin position="3"/>
        <end position="89"/>
    </location>
</feature>
<dbReference type="Gene3D" id="3.30.70.100">
    <property type="match status" value="1"/>
</dbReference>
<evidence type="ECO:0000313" key="9">
    <source>
        <dbReference type="EMBL" id="MDH5833176.1"/>
    </source>
</evidence>
<comment type="caution">
    <text evidence="9">The sequence shown here is derived from an EMBL/GenBank/DDBJ whole genome shotgun (WGS) entry which is preliminary data.</text>
</comment>
<dbReference type="InterPro" id="IPR017968">
    <property type="entry name" value="Acylphosphatase_CS"/>
</dbReference>
<dbReference type="InterPro" id="IPR036046">
    <property type="entry name" value="Acylphosphatase-like_dom_sf"/>
</dbReference>
<dbReference type="SUPFAM" id="SSF54975">
    <property type="entry name" value="Acylphosphatase/BLUF domain-like"/>
    <property type="match status" value="1"/>
</dbReference>
<evidence type="ECO:0000256" key="2">
    <source>
        <dbReference type="ARBA" id="ARBA00012150"/>
    </source>
</evidence>
<proteinExistence type="inferred from homology"/>
<keyword evidence="5 6" id="KW-0378">Hydrolase</keyword>
<keyword evidence="10" id="KW-1185">Reference proteome</keyword>
<sequence>MAAARFRVEGRVQGVGFRAATRAQALVLGLRGYARNLADGGVEIVAEGGPDALDALARWLEDGPPTAQVERVGRFVHAENDPGPGFDIR</sequence>
<feature type="active site" evidence="5">
    <location>
        <position position="18"/>
    </location>
</feature>
<comment type="similarity">
    <text evidence="1 7">Belongs to the acylphosphatase family.</text>
</comment>
<dbReference type="PANTHER" id="PTHR47268">
    <property type="entry name" value="ACYLPHOSPHATASE"/>
    <property type="match status" value="1"/>
</dbReference>
<evidence type="ECO:0000256" key="7">
    <source>
        <dbReference type="RuleBase" id="RU004168"/>
    </source>
</evidence>
<dbReference type="InterPro" id="IPR001792">
    <property type="entry name" value="Acylphosphatase-like_dom"/>
</dbReference>
<gene>
    <name evidence="9" type="ORF">QFW81_04430</name>
</gene>
<dbReference type="RefSeq" id="WP_280577368.1">
    <property type="nucleotide sequence ID" value="NZ_JARXRO010000011.1"/>
</dbReference>
<dbReference type="Pfam" id="PF00708">
    <property type="entry name" value="Acylphosphatase"/>
    <property type="match status" value="1"/>
</dbReference>
<dbReference type="PROSITE" id="PS00150">
    <property type="entry name" value="ACYLPHOSPHATASE_1"/>
    <property type="match status" value="1"/>
</dbReference>
<feature type="active site" evidence="5">
    <location>
        <position position="36"/>
    </location>
</feature>
<evidence type="ECO:0000256" key="5">
    <source>
        <dbReference type="PROSITE-ProRule" id="PRU00520"/>
    </source>
</evidence>
<dbReference type="PROSITE" id="PS00151">
    <property type="entry name" value="ACYLPHOSPHATASE_2"/>
    <property type="match status" value="1"/>
</dbReference>
<accession>A0ABT6JSR9</accession>
<dbReference type="Proteomes" id="UP001156873">
    <property type="component" value="Unassembled WGS sequence"/>
</dbReference>
<comment type="catalytic activity">
    <reaction evidence="4 5 6">
        <text>an acyl phosphate + H2O = a carboxylate + phosphate + H(+)</text>
        <dbReference type="Rhea" id="RHEA:14965"/>
        <dbReference type="ChEBI" id="CHEBI:15377"/>
        <dbReference type="ChEBI" id="CHEBI:15378"/>
        <dbReference type="ChEBI" id="CHEBI:29067"/>
        <dbReference type="ChEBI" id="CHEBI:43474"/>
        <dbReference type="ChEBI" id="CHEBI:59918"/>
        <dbReference type="EC" id="3.6.1.7"/>
    </reaction>
</comment>
<evidence type="ECO:0000256" key="6">
    <source>
        <dbReference type="RuleBase" id="RU000553"/>
    </source>
</evidence>
<dbReference type="EC" id="3.6.1.7" evidence="2 5"/>
<dbReference type="EMBL" id="JARXRO010000011">
    <property type="protein sequence ID" value="MDH5833176.1"/>
    <property type="molecule type" value="Genomic_DNA"/>
</dbReference>
<evidence type="ECO:0000256" key="3">
    <source>
        <dbReference type="ARBA" id="ARBA00015991"/>
    </source>
</evidence>
<organism evidence="9 10">
    <name type="scientific">Luteimonas kalidii</name>
    <dbReference type="NCBI Taxonomy" id="3042025"/>
    <lineage>
        <taxon>Bacteria</taxon>
        <taxon>Pseudomonadati</taxon>
        <taxon>Pseudomonadota</taxon>
        <taxon>Gammaproteobacteria</taxon>
        <taxon>Lysobacterales</taxon>
        <taxon>Lysobacteraceae</taxon>
        <taxon>Luteimonas</taxon>
    </lineage>
</organism>
<reference evidence="9 10" key="1">
    <citation type="submission" date="2023-04" db="EMBL/GenBank/DDBJ databases">
        <title>Luteimonas sp. M1R5S59.</title>
        <authorList>
            <person name="Sun J.-Q."/>
        </authorList>
    </citation>
    <scope>NUCLEOTIDE SEQUENCE [LARGE SCALE GENOMIC DNA]</scope>
    <source>
        <strain evidence="9 10">M1R5S59</strain>
    </source>
</reference>
<dbReference type="PANTHER" id="PTHR47268:SF4">
    <property type="entry name" value="ACYLPHOSPHATASE"/>
    <property type="match status" value="1"/>
</dbReference>
<dbReference type="InterPro" id="IPR020456">
    <property type="entry name" value="Acylphosphatase"/>
</dbReference>
<protein>
    <recommendedName>
        <fullName evidence="3 5">Acylphosphatase</fullName>
        <ecNumber evidence="2 5">3.6.1.7</ecNumber>
    </recommendedName>
</protein>